<name>A0ABM9ARN2_9BACT</name>
<dbReference type="EMBL" id="CAKLPY010000002">
    <property type="protein sequence ID" value="CAH0996287.1"/>
    <property type="molecule type" value="Genomic_DNA"/>
</dbReference>
<keyword evidence="2" id="KW-1185">Reference proteome</keyword>
<accession>A0ABM9ARN2</accession>
<reference evidence="1" key="1">
    <citation type="submission" date="2021-12" db="EMBL/GenBank/DDBJ databases">
        <authorList>
            <person name="Rodrigo-Torres L."/>
            <person name="Arahal R. D."/>
            <person name="Lucena T."/>
        </authorList>
    </citation>
    <scope>NUCLEOTIDE SEQUENCE</scope>
    <source>
        <strain evidence="1">CECT 8858</strain>
    </source>
</reference>
<dbReference type="Proteomes" id="UP000837932">
    <property type="component" value="Unassembled WGS sequence"/>
</dbReference>
<comment type="caution">
    <text evidence="1">The sequence shown here is derived from an EMBL/GenBank/DDBJ whole genome shotgun (WGS) entry which is preliminary data.</text>
</comment>
<proteinExistence type="predicted"/>
<sequence length="125" mass="14170">MALVAGIFTFSTVLAAEPIDNKLEAEKTFKVGMYRIVNSMKVNVIIEKKEGKALEISLKNERNETIYTEFVSKKTNKLSKKFDLTGLADGKYHFDITNGKETITKEINLETHQPIPADYRTVEVK</sequence>
<gene>
    <name evidence="1" type="ORF">EMA8858_02418</name>
</gene>
<evidence type="ECO:0000313" key="2">
    <source>
        <dbReference type="Proteomes" id="UP000837932"/>
    </source>
</evidence>
<protein>
    <submittedName>
        <fullName evidence="1">Uncharacterized protein</fullName>
    </submittedName>
</protein>
<evidence type="ECO:0000313" key="1">
    <source>
        <dbReference type="EMBL" id="CAH0996287.1"/>
    </source>
</evidence>
<organism evidence="1 2">
    <name type="scientific">Emticicia aquatica</name>
    <dbReference type="NCBI Taxonomy" id="1681835"/>
    <lineage>
        <taxon>Bacteria</taxon>
        <taxon>Pseudomonadati</taxon>
        <taxon>Bacteroidota</taxon>
        <taxon>Cytophagia</taxon>
        <taxon>Cytophagales</taxon>
        <taxon>Leadbetterellaceae</taxon>
        <taxon>Emticicia</taxon>
    </lineage>
</organism>